<organism evidence="3 4">
    <name type="scientific">Flavobacterium ginsenosidimutans</name>
    <dbReference type="NCBI Taxonomy" id="687844"/>
    <lineage>
        <taxon>Bacteria</taxon>
        <taxon>Pseudomonadati</taxon>
        <taxon>Bacteroidota</taxon>
        <taxon>Flavobacteriia</taxon>
        <taxon>Flavobacteriales</taxon>
        <taxon>Flavobacteriaceae</taxon>
        <taxon>Flavobacterium</taxon>
    </lineage>
</organism>
<dbReference type="Gene3D" id="1.10.10.60">
    <property type="entry name" value="Homeodomain-like"/>
    <property type="match status" value="1"/>
</dbReference>
<keyword evidence="1" id="KW-0238">DNA-binding</keyword>
<dbReference type="RefSeq" id="WP_338839216.1">
    <property type="nucleotide sequence ID" value="NZ_CP147988.1"/>
</dbReference>
<name>A0ABZ2Q236_9FLAO</name>
<evidence type="ECO:0000313" key="4">
    <source>
        <dbReference type="Proteomes" id="UP001447857"/>
    </source>
</evidence>
<proteinExistence type="predicted"/>
<dbReference type="Pfam" id="PF12833">
    <property type="entry name" value="HTH_18"/>
    <property type="match status" value="1"/>
</dbReference>
<evidence type="ECO:0000313" key="3">
    <source>
        <dbReference type="EMBL" id="WXK48414.1"/>
    </source>
</evidence>
<accession>A0ABZ2Q236</accession>
<feature type="domain" description="HTH araC/xylS-type" evidence="2">
    <location>
        <begin position="223"/>
        <end position="317"/>
    </location>
</feature>
<dbReference type="PANTHER" id="PTHR43280:SF28">
    <property type="entry name" value="HTH-TYPE TRANSCRIPTIONAL ACTIVATOR RHAS"/>
    <property type="match status" value="1"/>
</dbReference>
<keyword evidence="4" id="KW-1185">Reference proteome</keyword>
<dbReference type="InterPro" id="IPR018060">
    <property type="entry name" value="HTH_AraC"/>
</dbReference>
<protein>
    <submittedName>
        <fullName evidence="3">AraC family transcriptional regulator</fullName>
    </submittedName>
</protein>
<evidence type="ECO:0000259" key="2">
    <source>
        <dbReference type="PROSITE" id="PS01124"/>
    </source>
</evidence>
<dbReference type="PANTHER" id="PTHR43280">
    <property type="entry name" value="ARAC-FAMILY TRANSCRIPTIONAL REGULATOR"/>
    <property type="match status" value="1"/>
</dbReference>
<dbReference type="Proteomes" id="UP001447857">
    <property type="component" value="Chromosome"/>
</dbReference>
<dbReference type="EMBL" id="CP147988">
    <property type="protein sequence ID" value="WXK48414.1"/>
    <property type="molecule type" value="Genomic_DNA"/>
</dbReference>
<evidence type="ECO:0000256" key="1">
    <source>
        <dbReference type="ARBA" id="ARBA00023125"/>
    </source>
</evidence>
<dbReference type="SMART" id="SM00342">
    <property type="entry name" value="HTH_ARAC"/>
    <property type="match status" value="1"/>
</dbReference>
<reference evidence="3 4" key="1">
    <citation type="submission" date="2024-02" db="EMBL/GenBank/DDBJ databases">
        <title>complete genome of Flavobacterium ginsenosidimutans Str. YTB16.</title>
        <authorList>
            <person name="Wang Q."/>
        </authorList>
    </citation>
    <scope>NUCLEOTIDE SEQUENCE [LARGE SCALE GENOMIC DNA]</scope>
    <source>
        <strain evidence="3 4">YTB16</strain>
    </source>
</reference>
<sequence length="317" mass="37618">MKNPYIFMFGKQAISTQKVFNDLPYWSRYPLSIGTEAVLHQLKKGNILLQRLNLKPFLIDLIEHKAEEPFNIDLKITGDQIFFYFMLHGSISVRLYKTETVVTTSRANRFYVSQTRPGLLTVSGDKGEHIGLLVSIDTDWIKNVANEFDTLKKFVEDFQNLSRKYEIMPHCRMDKKIHCWLKEIYSFDKKNKGALDGLLRLYISLALEHYHKLVNEREGMLIYRVKHYIDNHFCEHDLNAAKLTDIFHSTERTLRNQFKTEFNTTIHDYYTKLRMEKARYLIDTLNKPVRDVYFDVGYTDESSFRYAYNKYTRKLGK</sequence>
<gene>
    <name evidence="3" type="ORF">V6624_15400</name>
</gene>
<dbReference type="PROSITE" id="PS01124">
    <property type="entry name" value="HTH_ARAC_FAMILY_2"/>
    <property type="match status" value="1"/>
</dbReference>